<proteinExistence type="predicted"/>
<keyword evidence="1" id="KW-0472">Membrane</keyword>
<accession>A0A1V1PCX3</accession>
<keyword evidence="2" id="KW-0732">Signal</keyword>
<dbReference type="EMBL" id="ATBP01000114">
    <property type="protein sequence ID" value="ETR72769.1"/>
    <property type="molecule type" value="Genomic_DNA"/>
</dbReference>
<feature type="signal peptide" evidence="2">
    <location>
        <begin position="1"/>
        <end position="25"/>
    </location>
</feature>
<evidence type="ECO:0000313" key="4">
    <source>
        <dbReference type="Proteomes" id="UP000189670"/>
    </source>
</evidence>
<organism evidence="3 4">
    <name type="scientific">Candidatus Magnetoglobus multicellularis str. Araruama</name>
    <dbReference type="NCBI Taxonomy" id="890399"/>
    <lineage>
        <taxon>Bacteria</taxon>
        <taxon>Pseudomonadati</taxon>
        <taxon>Thermodesulfobacteriota</taxon>
        <taxon>Desulfobacteria</taxon>
        <taxon>Desulfobacterales</taxon>
        <taxon>Desulfobacteraceae</taxon>
        <taxon>Candidatus Magnetoglobus</taxon>
    </lineage>
</organism>
<keyword evidence="1" id="KW-1133">Transmembrane helix</keyword>
<evidence type="ECO:0000256" key="2">
    <source>
        <dbReference type="SAM" id="SignalP"/>
    </source>
</evidence>
<name>A0A1V1PCX3_9BACT</name>
<protein>
    <submittedName>
        <fullName evidence="3">Uncharacterized protein</fullName>
    </submittedName>
</protein>
<feature type="transmembrane region" description="Helical" evidence="1">
    <location>
        <begin position="187"/>
        <end position="204"/>
    </location>
</feature>
<evidence type="ECO:0000256" key="1">
    <source>
        <dbReference type="SAM" id="Phobius"/>
    </source>
</evidence>
<reference evidence="4" key="1">
    <citation type="submission" date="2012-11" db="EMBL/GenBank/DDBJ databases">
        <authorList>
            <person name="Lucero-Rivera Y.E."/>
            <person name="Tovar-Ramirez D."/>
        </authorList>
    </citation>
    <scope>NUCLEOTIDE SEQUENCE [LARGE SCALE GENOMIC DNA]</scope>
    <source>
        <strain evidence="4">Araruama</strain>
    </source>
</reference>
<evidence type="ECO:0000313" key="3">
    <source>
        <dbReference type="EMBL" id="ETR72769.1"/>
    </source>
</evidence>
<sequence length="210" mass="23609">MKYLINIFATIIIVLIMLNTNAAFAVEYYTDVDTSSNIFNIYVGTVSFSGNYTTAEATDEIGVFVDDGNNGKLLVGSCNIGVEGNPNMYRVYIYSDNDTGDEIKTGAYHDDELFFQLYKSSAQPAILDLSESHFVTETTQGFTEPTFPLKFIEPQLIPVTVGYLNISQHYETLDVLAKYVSVPALNVWGQIIWILIIISSCWRVKRKETY</sequence>
<gene>
    <name evidence="3" type="ORF">OMM_01458</name>
</gene>
<comment type="caution">
    <text evidence="3">The sequence shown here is derived from an EMBL/GenBank/DDBJ whole genome shotgun (WGS) entry which is preliminary data.</text>
</comment>
<dbReference type="Proteomes" id="UP000189670">
    <property type="component" value="Unassembled WGS sequence"/>
</dbReference>
<feature type="chain" id="PRO_5010725690" evidence="2">
    <location>
        <begin position="26"/>
        <end position="210"/>
    </location>
</feature>
<keyword evidence="1" id="KW-0812">Transmembrane</keyword>
<dbReference type="AlphaFoldDB" id="A0A1V1PCX3"/>